<keyword evidence="1" id="KW-0812">Transmembrane</keyword>
<feature type="transmembrane region" description="Helical" evidence="1">
    <location>
        <begin position="98"/>
        <end position="118"/>
    </location>
</feature>
<accession>A0ABT5L914</accession>
<dbReference type="EMBL" id="JANHJP010000003">
    <property type="protein sequence ID" value="MDC9032022.1"/>
    <property type="molecule type" value="Genomic_DNA"/>
</dbReference>
<evidence type="ECO:0000256" key="1">
    <source>
        <dbReference type="SAM" id="Phobius"/>
    </source>
</evidence>
<keyword evidence="1" id="KW-0472">Membrane</keyword>
<comment type="caution">
    <text evidence="2">The sequence shown here is derived from an EMBL/GenBank/DDBJ whole genome shotgun (WGS) entry which is preliminary data.</text>
</comment>
<feature type="transmembrane region" description="Helical" evidence="1">
    <location>
        <begin position="59"/>
        <end position="78"/>
    </location>
</feature>
<dbReference type="RefSeq" id="WP_273585238.1">
    <property type="nucleotide sequence ID" value="NZ_JANHJP010000003.1"/>
</dbReference>
<feature type="transmembrane region" description="Helical" evidence="1">
    <location>
        <begin position="25"/>
        <end position="47"/>
    </location>
</feature>
<proteinExistence type="predicted"/>
<dbReference type="Proteomes" id="UP001221763">
    <property type="component" value="Unassembled WGS sequence"/>
</dbReference>
<keyword evidence="3" id="KW-1185">Reference proteome</keyword>
<keyword evidence="1" id="KW-1133">Transmembrane helix</keyword>
<evidence type="ECO:0000313" key="2">
    <source>
        <dbReference type="EMBL" id="MDC9032022.1"/>
    </source>
</evidence>
<gene>
    <name evidence="2" type="ORF">M8044_000241</name>
</gene>
<organism evidence="2 3">
    <name type="scientific">Columbia Basin potato purple top phytoplasma</name>
    <dbReference type="NCBI Taxonomy" id="307134"/>
    <lineage>
        <taxon>Bacteria</taxon>
        <taxon>Bacillati</taxon>
        <taxon>Mycoplasmatota</taxon>
        <taxon>Mollicutes</taxon>
        <taxon>Acholeplasmatales</taxon>
        <taxon>Acholeplasmataceae</taxon>
        <taxon>Candidatus Phytoplasma</taxon>
        <taxon>16SrVI (Clover proliferation group)</taxon>
    </lineage>
</organism>
<evidence type="ECO:0000313" key="3">
    <source>
        <dbReference type="Proteomes" id="UP001221763"/>
    </source>
</evidence>
<protein>
    <submittedName>
        <fullName evidence="2">Preprotein translocase subunit SecE</fullName>
    </submittedName>
</protein>
<reference evidence="2 3" key="1">
    <citation type="journal article" date="2023" name="Plant">
        <title>Draft Genome Sequence Resource of CBPPT1, a 'Candidatus Phytoplasma trifolii'-Related Strain Associated with Potato Purple Top Disease in the Columbia Basin, U.S.A.</title>
        <authorList>
            <person name="Wei W."/>
            <person name="Shao J."/>
            <person name="Bottner-Parker K.D."/>
            <person name="Zhao Y."/>
        </authorList>
    </citation>
    <scope>NUCLEOTIDE SEQUENCE [LARGE SCALE GENOMIC DNA]</scope>
    <source>
        <strain evidence="2 3">CBPPT1</strain>
    </source>
</reference>
<sequence>MVLKQNEEQTMINALLDVIKEKYGFANIFCFILSIFLMGFSITLYKTEIFSNYIKNKNVFLIFFIIFFIIFLISVYPFLKTSLKDIKLIVWPPIHEMILQIIKVVYFTIFLIFMIYLFQSFYNSIDPLTKN</sequence>
<name>A0ABT5L914_9MOLU</name>